<feature type="non-terminal residue" evidence="1">
    <location>
        <position position="1"/>
    </location>
</feature>
<gene>
    <name evidence="1" type="ORF">R3P38DRAFT_2876330</name>
</gene>
<accession>A0AAW0D3Q6</accession>
<name>A0AAW0D3Q6_9AGAR</name>
<sequence>MSTADTLPDDIIFEILSLVLHVPDAQFATLLSFERSHNTPATSPFLTRSQSSSAYLLVSKSWLHVGTPLLYKTVVLRSKAQAQALAATLTSNPELGRFIKKLRVEGGFQNFMHTILELSQNITDIFVTLDLARLDNPRGLCTGLPLINPVRLIVETRETLPSVAEKLYGAIQTCVLTWEKLVQFESSLLFAADGTMPQVLNRAPCLHSLVLWNKYEARRIPSTIEKITKNPALKSIRFVQGVYAAKQGYDQDFERVLYDLFKEKPRLLNLLNLSDERAVVGPQHTAPFAYPARLLADSSLEDAIWSRILCFAFERDPSDVVQDHSRVALLTVSKMYKRLGIPNLYRNVQLSSESSARLFASQLEQYPALGCYIRTIQFRYPGNAIPIEFDKIVLYAPSLNELDADTCQRITWDSFRRLGESAGTTLRVCRGLEVPANNEPANAGFFALFSQLETLHLRSRGRFWTDPTTIPNDAFPLLANLTIDGSDLSLLDTLAHMELPSIRNLVLISQHALDGSTFLKKHGPKLQQLTVSEFQMDHASTIWHHCPLLESLCIVCNEPRGHIYSDSWVSSEPRPACEPASWFATSLGTHMHIHLQRIIFSITNTSSMLAPSPKQFNDLINAIRTTTSFPALREIEHPFCKWPIWEERIAKDCWVKWAELLLQRNVHLRGPDGINWRPRLKLAGSVGDRYGQNFQITDSFLDPDLMRQCTRLGGWWPADV</sequence>
<evidence type="ECO:0008006" key="3">
    <source>
        <dbReference type="Google" id="ProtNLM"/>
    </source>
</evidence>
<evidence type="ECO:0000313" key="2">
    <source>
        <dbReference type="Proteomes" id="UP001362999"/>
    </source>
</evidence>
<dbReference type="SUPFAM" id="SSF52047">
    <property type="entry name" value="RNI-like"/>
    <property type="match status" value="1"/>
</dbReference>
<protein>
    <recommendedName>
        <fullName evidence="3">F-box domain-containing protein</fullName>
    </recommendedName>
</protein>
<organism evidence="1 2">
    <name type="scientific">Favolaschia claudopus</name>
    <dbReference type="NCBI Taxonomy" id="2862362"/>
    <lineage>
        <taxon>Eukaryota</taxon>
        <taxon>Fungi</taxon>
        <taxon>Dikarya</taxon>
        <taxon>Basidiomycota</taxon>
        <taxon>Agaricomycotina</taxon>
        <taxon>Agaricomycetes</taxon>
        <taxon>Agaricomycetidae</taxon>
        <taxon>Agaricales</taxon>
        <taxon>Marasmiineae</taxon>
        <taxon>Mycenaceae</taxon>
        <taxon>Favolaschia</taxon>
    </lineage>
</organism>
<dbReference type="Proteomes" id="UP001362999">
    <property type="component" value="Unassembled WGS sequence"/>
</dbReference>
<dbReference type="AlphaFoldDB" id="A0AAW0D3Q6"/>
<reference evidence="1 2" key="1">
    <citation type="journal article" date="2024" name="J Genomics">
        <title>Draft genome sequencing and assembly of Favolaschia claudopus CIRM-BRFM 2984 isolated from oak limbs.</title>
        <authorList>
            <person name="Navarro D."/>
            <person name="Drula E."/>
            <person name="Chaduli D."/>
            <person name="Cazenave R."/>
            <person name="Ahrendt S."/>
            <person name="Wang J."/>
            <person name="Lipzen A."/>
            <person name="Daum C."/>
            <person name="Barry K."/>
            <person name="Grigoriev I.V."/>
            <person name="Favel A."/>
            <person name="Rosso M.N."/>
            <person name="Martin F."/>
        </authorList>
    </citation>
    <scope>NUCLEOTIDE SEQUENCE [LARGE SCALE GENOMIC DNA]</scope>
    <source>
        <strain evidence="1 2">CIRM-BRFM 2984</strain>
    </source>
</reference>
<proteinExistence type="predicted"/>
<comment type="caution">
    <text evidence="1">The sequence shown here is derived from an EMBL/GenBank/DDBJ whole genome shotgun (WGS) entry which is preliminary data.</text>
</comment>
<dbReference type="Gene3D" id="3.80.10.10">
    <property type="entry name" value="Ribonuclease Inhibitor"/>
    <property type="match status" value="1"/>
</dbReference>
<keyword evidence="2" id="KW-1185">Reference proteome</keyword>
<evidence type="ECO:0000313" key="1">
    <source>
        <dbReference type="EMBL" id="KAK7046877.1"/>
    </source>
</evidence>
<dbReference type="InterPro" id="IPR032675">
    <property type="entry name" value="LRR_dom_sf"/>
</dbReference>
<dbReference type="EMBL" id="JAWWNJ010000010">
    <property type="protein sequence ID" value="KAK7046877.1"/>
    <property type="molecule type" value="Genomic_DNA"/>
</dbReference>